<dbReference type="InterPro" id="IPR036396">
    <property type="entry name" value="Cyt_P450_sf"/>
</dbReference>
<organism evidence="16 17">
    <name type="scientific">Elasticomyces elasticus</name>
    <dbReference type="NCBI Taxonomy" id="574655"/>
    <lineage>
        <taxon>Eukaryota</taxon>
        <taxon>Fungi</taxon>
        <taxon>Dikarya</taxon>
        <taxon>Ascomycota</taxon>
        <taxon>Pezizomycotina</taxon>
        <taxon>Dothideomycetes</taxon>
        <taxon>Dothideomycetidae</taxon>
        <taxon>Mycosphaerellales</taxon>
        <taxon>Teratosphaeriaceae</taxon>
        <taxon>Elasticomyces</taxon>
    </lineage>
</organism>
<dbReference type="Proteomes" id="UP001310594">
    <property type="component" value="Unassembled WGS sequence"/>
</dbReference>
<evidence type="ECO:0000256" key="6">
    <source>
        <dbReference type="ARBA" id="ARBA00022692"/>
    </source>
</evidence>
<keyword evidence="11" id="KW-0503">Monooxygenase</keyword>
<dbReference type="GO" id="GO:0004497">
    <property type="term" value="F:monooxygenase activity"/>
    <property type="evidence" value="ECO:0007669"/>
    <property type="project" value="UniProtKB-KW"/>
</dbReference>
<comment type="pathway">
    <text evidence="3">Mycotoxin biosynthesis.</text>
</comment>
<evidence type="ECO:0000313" key="16">
    <source>
        <dbReference type="EMBL" id="KAK5700856.1"/>
    </source>
</evidence>
<keyword evidence="6 15" id="KW-0812">Transmembrane</keyword>
<evidence type="ECO:0000256" key="7">
    <source>
        <dbReference type="ARBA" id="ARBA00022723"/>
    </source>
</evidence>
<feature type="transmembrane region" description="Helical" evidence="15">
    <location>
        <begin position="20"/>
        <end position="40"/>
    </location>
</feature>
<dbReference type="InterPro" id="IPR050121">
    <property type="entry name" value="Cytochrome_P450_monoxygenase"/>
</dbReference>
<evidence type="ECO:0000256" key="5">
    <source>
        <dbReference type="ARBA" id="ARBA00022617"/>
    </source>
</evidence>
<dbReference type="FunFam" id="1.10.630.10:FF:000047">
    <property type="entry name" value="Cytochrome P450 monooxygenase"/>
    <property type="match status" value="1"/>
</dbReference>
<dbReference type="InterPro" id="IPR002401">
    <property type="entry name" value="Cyt_P450_E_grp-I"/>
</dbReference>
<evidence type="ECO:0000256" key="8">
    <source>
        <dbReference type="ARBA" id="ARBA00022989"/>
    </source>
</evidence>
<evidence type="ECO:0000256" key="4">
    <source>
        <dbReference type="ARBA" id="ARBA00010617"/>
    </source>
</evidence>
<dbReference type="GO" id="GO:0016020">
    <property type="term" value="C:membrane"/>
    <property type="evidence" value="ECO:0007669"/>
    <property type="project" value="UniProtKB-SubCell"/>
</dbReference>
<comment type="subcellular location">
    <subcellularLocation>
        <location evidence="2">Membrane</location>
        <topology evidence="2">Single-pass membrane protein</topology>
    </subcellularLocation>
</comment>
<protein>
    <submittedName>
        <fullName evidence="16">Uncharacterized protein</fullName>
    </submittedName>
</protein>
<comment type="cofactor">
    <cofactor evidence="1 14">
        <name>heme</name>
        <dbReference type="ChEBI" id="CHEBI:30413"/>
    </cofactor>
</comment>
<reference evidence="16" key="1">
    <citation type="submission" date="2023-08" db="EMBL/GenBank/DDBJ databases">
        <title>Black Yeasts Isolated from many extreme environments.</title>
        <authorList>
            <person name="Coleine C."/>
            <person name="Stajich J.E."/>
            <person name="Selbmann L."/>
        </authorList>
    </citation>
    <scope>NUCLEOTIDE SEQUENCE</scope>
    <source>
        <strain evidence="16">CCFEE 5810</strain>
    </source>
</reference>
<dbReference type="GO" id="GO:0016705">
    <property type="term" value="F:oxidoreductase activity, acting on paired donors, with incorporation or reduction of molecular oxygen"/>
    <property type="evidence" value="ECO:0007669"/>
    <property type="project" value="InterPro"/>
</dbReference>
<evidence type="ECO:0000256" key="12">
    <source>
        <dbReference type="ARBA" id="ARBA00023136"/>
    </source>
</evidence>
<keyword evidence="5 14" id="KW-0349">Heme</keyword>
<keyword evidence="8 15" id="KW-1133">Transmembrane helix</keyword>
<comment type="caution">
    <text evidence="16">The sequence shown here is derived from an EMBL/GenBank/DDBJ whole genome shotgun (WGS) entry which is preliminary data.</text>
</comment>
<name>A0AAN8A210_9PEZI</name>
<dbReference type="PANTHER" id="PTHR24305">
    <property type="entry name" value="CYTOCHROME P450"/>
    <property type="match status" value="1"/>
</dbReference>
<dbReference type="InterPro" id="IPR001128">
    <property type="entry name" value="Cyt_P450"/>
</dbReference>
<dbReference type="PANTHER" id="PTHR24305:SF210">
    <property type="entry name" value="CYTOCHROME P450 MONOOXYGENASE ASQL-RELATED"/>
    <property type="match status" value="1"/>
</dbReference>
<dbReference type="CDD" id="cd11058">
    <property type="entry name" value="CYP60B-like"/>
    <property type="match status" value="1"/>
</dbReference>
<evidence type="ECO:0000256" key="1">
    <source>
        <dbReference type="ARBA" id="ARBA00001971"/>
    </source>
</evidence>
<evidence type="ECO:0000256" key="15">
    <source>
        <dbReference type="SAM" id="Phobius"/>
    </source>
</evidence>
<evidence type="ECO:0000256" key="10">
    <source>
        <dbReference type="ARBA" id="ARBA00023004"/>
    </source>
</evidence>
<dbReference type="Pfam" id="PF00067">
    <property type="entry name" value="p450"/>
    <property type="match status" value="1"/>
</dbReference>
<dbReference type="AlphaFoldDB" id="A0AAN8A210"/>
<keyword evidence="13" id="KW-0325">Glycoprotein</keyword>
<proteinExistence type="inferred from homology"/>
<dbReference type="Gene3D" id="1.10.630.10">
    <property type="entry name" value="Cytochrome P450"/>
    <property type="match status" value="1"/>
</dbReference>
<dbReference type="GO" id="GO:0009403">
    <property type="term" value="P:toxin biosynthetic process"/>
    <property type="evidence" value="ECO:0007669"/>
    <property type="project" value="UniProtKB-ARBA"/>
</dbReference>
<keyword evidence="10 14" id="KW-0408">Iron</keyword>
<keyword evidence="9" id="KW-0560">Oxidoreductase</keyword>
<dbReference type="GO" id="GO:0005506">
    <property type="term" value="F:iron ion binding"/>
    <property type="evidence" value="ECO:0007669"/>
    <property type="project" value="InterPro"/>
</dbReference>
<keyword evidence="12 15" id="KW-0472">Membrane</keyword>
<accession>A0AAN8A210</accession>
<dbReference type="EMBL" id="JAVRQU010000007">
    <property type="protein sequence ID" value="KAK5700856.1"/>
    <property type="molecule type" value="Genomic_DNA"/>
</dbReference>
<dbReference type="GO" id="GO:0020037">
    <property type="term" value="F:heme binding"/>
    <property type="evidence" value="ECO:0007669"/>
    <property type="project" value="InterPro"/>
</dbReference>
<comment type="similarity">
    <text evidence="4">Belongs to the cytochrome P450 family.</text>
</comment>
<evidence type="ECO:0000256" key="11">
    <source>
        <dbReference type="ARBA" id="ARBA00023033"/>
    </source>
</evidence>
<evidence type="ECO:0000256" key="9">
    <source>
        <dbReference type="ARBA" id="ARBA00023002"/>
    </source>
</evidence>
<dbReference type="SUPFAM" id="SSF48264">
    <property type="entry name" value="Cytochrome P450"/>
    <property type="match status" value="1"/>
</dbReference>
<evidence type="ECO:0000256" key="14">
    <source>
        <dbReference type="PIRSR" id="PIRSR602401-1"/>
    </source>
</evidence>
<dbReference type="PRINTS" id="PR00385">
    <property type="entry name" value="P450"/>
</dbReference>
<dbReference type="PRINTS" id="PR00463">
    <property type="entry name" value="EP450I"/>
</dbReference>
<gene>
    <name evidence="16" type="ORF">LTR97_005373</name>
</gene>
<evidence type="ECO:0000256" key="2">
    <source>
        <dbReference type="ARBA" id="ARBA00004167"/>
    </source>
</evidence>
<feature type="binding site" description="axial binding residue" evidence="14">
    <location>
        <position position="452"/>
    </location>
    <ligand>
        <name>heme</name>
        <dbReference type="ChEBI" id="CHEBI:30413"/>
    </ligand>
    <ligandPart>
        <name>Fe</name>
        <dbReference type="ChEBI" id="CHEBI:18248"/>
    </ligandPart>
</feature>
<sequence length="508" mass="57285">MDSISPSALMGSILTPSTIIISLLATPALYLLSIIAYNLLLHPLRSYPGPLLYRALPFFLDYQTYTGTLIRTTAALHVKYGPVVRMSPNQLSFTSGQIYQDVWAHKAGHPEWPKDPMRGNKPPNGLPNILSSEKDDHARYRRLLAHAFSEKGLQEQQPQIKYFVDLLIDRLGEFAKSGGELDMVQWYNMTLFDLIGDLAWGETFHCLRDRRVHEWIPMVYESVRFVILRAIFRQYGLDFLTPYFVSKKTQADRVQGYVFAKAKIEKRIALGAVRGDFWDRVMIKSADGNAKGEGMSKGEMLNNATVLILGGSETSATTLSGATYLLLTNPEKMTRLVNEIRSEFKSSDDIDALSVGRLKYLLAVIEEAMRVYPPVPAPVQRLAPKGGGVACGKHVPEGTSVSVSVIGACHDPANFHRPEDFVPERWLDDAPAEFANDDRSAHRPFVEGTRNCIGRNLAYAEMKLILAKVLWHFDFELMSDKTGDWFDQKAWALWDKKPLYVKVREAKR</sequence>
<evidence type="ECO:0000313" key="17">
    <source>
        <dbReference type="Proteomes" id="UP001310594"/>
    </source>
</evidence>
<keyword evidence="7 14" id="KW-0479">Metal-binding</keyword>
<evidence type="ECO:0000256" key="13">
    <source>
        <dbReference type="ARBA" id="ARBA00023180"/>
    </source>
</evidence>
<evidence type="ECO:0000256" key="3">
    <source>
        <dbReference type="ARBA" id="ARBA00004685"/>
    </source>
</evidence>